<comment type="function">
    <text evidence="1">Activation of pyruvate formate-lyase 1 under anaerobic conditions by generation of an organic free radical, using S-adenosylmethionine and reduced flavodoxin as cosubstrates to produce 5'-deoxy-adenosine.</text>
</comment>
<dbReference type="Pfam" id="PF04055">
    <property type="entry name" value="Radical_SAM"/>
    <property type="match status" value="1"/>
</dbReference>
<comment type="cofactor">
    <cofactor evidence="10">
        <name>[4Fe-4S] cluster</name>
        <dbReference type="ChEBI" id="CHEBI:49883"/>
    </cofactor>
    <text evidence="10">Binds 1 [4Fe-4S] cluster. The cluster is coordinated with 3 cysteines and an exchangeable S-adenosyl-L-methionine.</text>
</comment>
<dbReference type="PROSITE" id="PS01087">
    <property type="entry name" value="RADICAL_ACTIVATING"/>
    <property type="match status" value="1"/>
</dbReference>
<dbReference type="OrthoDB" id="9782387at2"/>
<dbReference type="GO" id="GO:0016829">
    <property type="term" value="F:lyase activity"/>
    <property type="evidence" value="ECO:0007669"/>
    <property type="project" value="UniProtKB-KW"/>
</dbReference>
<organism evidence="12 13">
    <name type="scientific">Succinivibrio dextrinosolvens</name>
    <dbReference type="NCBI Taxonomy" id="83771"/>
    <lineage>
        <taxon>Bacteria</taxon>
        <taxon>Pseudomonadati</taxon>
        <taxon>Pseudomonadota</taxon>
        <taxon>Gammaproteobacteria</taxon>
        <taxon>Aeromonadales</taxon>
        <taxon>Succinivibrionaceae</taxon>
        <taxon>Succinivibrio</taxon>
    </lineage>
</organism>
<dbReference type="NCBIfam" id="TIGR02493">
    <property type="entry name" value="PFLA"/>
    <property type="match status" value="1"/>
</dbReference>
<dbReference type="EMBL" id="FOSF01000003">
    <property type="protein sequence ID" value="SFJ82122.1"/>
    <property type="molecule type" value="Genomic_DNA"/>
</dbReference>
<evidence type="ECO:0000256" key="9">
    <source>
        <dbReference type="ARBA" id="ARBA00023014"/>
    </source>
</evidence>
<dbReference type="GO" id="GO:0005737">
    <property type="term" value="C:cytoplasm"/>
    <property type="evidence" value="ECO:0007669"/>
    <property type="project" value="UniProtKB-SubCell"/>
</dbReference>
<dbReference type="InterPro" id="IPR034457">
    <property type="entry name" value="Organic_radical-activating"/>
</dbReference>
<dbReference type="PIRSF" id="PIRSF000371">
    <property type="entry name" value="PFL_act_enz"/>
    <property type="match status" value="1"/>
</dbReference>
<keyword evidence="12" id="KW-0456">Lyase</keyword>
<dbReference type="Proteomes" id="UP000243374">
    <property type="component" value="Unassembled WGS sequence"/>
</dbReference>
<keyword evidence="12" id="KW-0670">Pyruvate</keyword>
<keyword evidence="4" id="KW-0313">Glucose metabolism</keyword>
<evidence type="ECO:0000256" key="4">
    <source>
        <dbReference type="ARBA" id="ARBA00022526"/>
    </source>
</evidence>
<evidence type="ECO:0000313" key="13">
    <source>
        <dbReference type="Proteomes" id="UP000243374"/>
    </source>
</evidence>
<reference evidence="12 13" key="1">
    <citation type="submission" date="2016-10" db="EMBL/GenBank/DDBJ databases">
        <authorList>
            <person name="Varghese N."/>
            <person name="Submissions S."/>
        </authorList>
    </citation>
    <scope>NUCLEOTIDE SEQUENCE [LARGE SCALE GENOMIC DNA]</scope>
    <source>
        <strain evidence="12 13">22B</strain>
    </source>
</reference>
<keyword evidence="3 10" id="KW-0004">4Fe-4S</keyword>
<evidence type="ECO:0000256" key="1">
    <source>
        <dbReference type="ARBA" id="ARBA00002918"/>
    </source>
</evidence>
<keyword evidence="8 10" id="KW-0408">Iron</keyword>
<keyword evidence="5 10" id="KW-0949">S-adenosyl-L-methionine</keyword>
<dbReference type="InterPro" id="IPR058240">
    <property type="entry name" value="rSAM_sf"/>
</dbReference>
<dbReference type="SFLD" id="SFLDS00029">
    <property type="entry name" value="Radical_SAM"/>
    <property type="match status" value="1"/>
</dbReference>
<keyword evidence="9 10" id="KW-0411">Iron-sulfur</keyword>
<dbReference type="AlphaFoldDB" id="A0A662Z8T1"/>
<dbReference type="RefSeq" id="WP_074838693.1">
    <property type="nucleotide sequence ID" value="NZ_CP047056.1"/>
</dbReference>
<dbReference type="InterPro" id="IPR012838">
    <property type="entry name" value="PFL1_activating"/>
</dbReference>
<comment type="subcellular location">
    <subcellularLocation>
        <location evidence="10">Cytoplasm</location>
    </subcellularLocation>
</comment>
<proteinExistence type="inferred from homology"/>
<dbReference type="GO" id="GO:0046872">
    <property type="term" value="F:metal ion binding"/>
    <property type="evidence" value="ECO:0007669"/>
    <property type="project" value="UniProtKB-UniRule"/>
</dbReference>
<dbReference type="CDD" id="cd01335">
    <property type="entry name" value="Radical_SAM"/>
    <property type="match status" value="1"/>
</dbReference>
<dbReference type="GO" id="GO:0051539">
    <property type="term" value="F:4 iron, 4 sulfur cluster binding"/>
    <property type="evidence" value="ECO:0007669"/>
    <property type="project" value="UniProtKB-UniRule"/>
</dbReference>
<name>A0A662Z8T1_9GAMM</name>
<comment type="similarity">
    <text evidence="2 10">Belongs to the organic radical-activating enzymes family.</text>
</comment>
<keyword evidence="10" id="KW-0963">Cytoplasm</keyword>
<dbReference type="PROSITE" id="PS51918">
    <property type="entry name" value="RADICAL_SAM"/>
    <property type="match status" value="1"/>
</dbReference>
<evidence type="ECO:0000256" key="3">
    <source>
        <dbReference type="ARBA" id="ARBA00022485"/>
    </source>
</evidence>
<gene>
    <name evidence="12" type="ORF">SAMN04487865_100359</name>
</gene>
<dbReference type="InterPro" id="IPR007197">
    <property type="entry name" value="rSAM"/>
</dbReference>
<keyword evidence="7 10" id="KW-0560">Oxidoreductase</keyword>
<evidence type="ECO:0000256" key="10">
    <source>
        <dbReference type="RuleBase" id="RU362053"/>
    </source>
</evidence>
<comment type="function">
    <text evidence="10">Activation of pyruvate formate-lyase under anaerobic conditions by generation of an organic free radical, using S-adenosylmethionine and reduced flavodoxin as cosubstrates to produce 5'-deoxy-adenosine.</text>
</comment>
<dbReference type="EC" id="1.97.1.4" evidence="10"/>
<evidence type="ECO:0000256" key="6">
    <source>
        <dbReference type="ARBA" id="ARBA00022723"/>
    </source>
</evidence>
<protein>
    <recommendedName>
        <fullName evidence="10">Pyruvate formate-lyase-activating enzyme</fullName>
        <ecNumber evidence="10">1.97.1.4</ecNumber>
    </recommendedName>
</protein>
<sequence length="245" mass="27779">MVQGYIHSFETFGSVDGPGVRFVVFMQGCPLRCLYCHNPDTWKMKVGDCMDVDTVVTKALRYRSYWGKDGGVTVSGGEALSQIAFVTELFKKLKAEGVHTCLDTSAGPYRNSPEYIEIFDELMQYTDLVLLDLKHSNTVEHKKLTGIGNENIFACAKHLNELNKEVWIRHVLLPGITDSEDQLKNLRKIIDHLPNVKKVEVLPYHSLGVHKYESLGIEYKLKDVEPPSYESIQTACKILKAEKRD</sequence>
<dbReference type="PANTHER" id="PTHR30352:SF5">
    <property type="entry name" value="PYRUVATE FORMATE-LYASE 1-ACTIVATING ENZYME"/>
    <property type="match status" value="1"/>
</dbReference>
<evidence type="ECO:0000256" key="5">
    <source>
        <dbReference type="ARBA" id="ARBA00022691"/>
    </source>
</evidence>
<evidence type="ECO:0000259" key="11">
    <source>
        <dbReference type="PROSITE" id="PS51918"/>
    </source>
</evidence>
<dbReference type="InterPro" id="IPR001989">
    <property type="entry name" value="Radical_activat_CS"/>
</dbReference>
<keyword evidence="6 10" id="KW-0479">Metal-binding</keyword>
<dbReference type="InterPro" id="IPR013785">
    <property type="entry name" value="Aldolase_TIM"/>
</dbReference>
<dbReference type="SUPFAM" id="SSF102114">
    <property type="entry name" value="Radical SAM enzymes"/>
    <property type="match status" value="1"/>
</dbReference>
<dbReference type="InterPro" id="IPR012839">
    <property type="entry name" value="Organic_radical_activase"/>
</dbReference>
<evidence type="ECO:0000256" key="2">
    <source>
        <dbReference type="ARBA" id="ARBA00009777"/>
    </source>
</evidence>
<keyword evidence="4" id="KW-0119">Carbohydrate metabolism</keyword>
<comment type="catalytic activity">
    <reaction evidence="10">
        <text>glycyl-[formate C-acetyltransferase] + reduced [flavodoxin] + S-adenosyl-L-methionine = glycin-2-yl radical-[formate C-acetyltransferase] + semiquinone [flavodoxin] + 5'-deoxyadenosine + L-methionine + H(+)</text>
        <dbReference type="Rhea" id="RHEA:19225"/>
        <dbReference type="Rhea" id="RHEA-COMP:10622"/>
        <dbReference type="Rhea" id="RHEA-COMP:12190"/>
        <dbReference type="Rhea" id="RHEA-COMP:12191"/>
        <dbReference type="Rhea" id="RHEA-COMP:14480"/>
        <dbReference type="ChEBI" id="CHEBI:15378"/>
        <dbReference type="ChEBI" id="CHEBI:17319"/>
        <dbReference type="ChEBI" id="CHEBI:29947"/>
        <dbReference type="ChEBI" id="CHEBI:32722"/>
        <dbReference type="ChEBI" id="CHEBI:57618"/>
        <dbReference type="ChEBI" id="CHEBI:57844"/>
        <dbReference type="ChEBI" id="CHEBI:59789"/>
        <dbReference type="ChEBI" id="CHEBI:140311"/>
        <dbReference type="EC" id="1.97.1.4"/>
    </reaction>
</comment>
<feature type="domain" description="Radical SAM core" evidence="11">
    <location>
        <begin position="15"/>
        <end position="242"/>
    </location>
</feature>
<dbReference type="GO" id="GO:0043365">
    <property type="term" value="F:[formate-C-acetyltransferase]-activating enzyme activity"/>
    <property type="evidence" value="ECO:0007669"/>
    <property type="project" value="UniProtKB-UniRule"/>
</dbReference>
<evidence type="ECO:0000256" key="8">
    <source>
        <dbReference type="ARBA" id="ARBA00023004"/>
    </source>
</evidence>
<dbReference type="PANTHER" id="PTHR30352">
    <property type="entry name" value="PYRUVATE FORMATE-LYASE-ACTIVATING ENZYME"/>
    <property type="match status" value="1"/>
</dbReference>
<dbReference type="Gene3D" id="3.20.20.70">
    <property type="entry name" value="Aldolase class I"/>
    <property type="match status" value="1"/>
</dbReference>
<evidence type="ECO:0000313" key="12">
    <source>
        <dbReference type="EMBL" id="SFJ82122.1"/>
    </source>
</evidence>
<dbReference type="SFLD" id="SFLDG01066">
    <property type="entry name" value="organic_radical-activating_enz"/>
    <property type="match status" value="1"/>
</dbReference>
<keyword evidence="13" id="KW-1185">Reference proteome</keyword>
<accession>A0A662Z8T1</accession>
<dbReference type="GO" id="GO:0006006">
    <property type="term" value="P:glucose metabolic process"/>
    <property type="evidence" value="ECO:0007669"/>
    <property type="project" value="UniProtKB-KW"/>
</dbReference>
<evidence type="ECO:0000256" key="7">
    <source>
        <dbReference type="ARBA" id="ARBA00023002"/>
    </source>
</evidence>